<evidence type="ECO:0000259" key="9">
    <source>
        <dbReference type="PROSITE" id="PS50850"/>
    </source>
</evidence>
<protein>
    <submittedName>
        <fullName evidence="10">Proline porter II</fullName>
    </submittedName>
</protein>
<dbReference type="GO" id="GO:0015293">
    <property type="term" value="F:symporter activity"/>
    <property type="evidence" value="ECO:0007669"/>
    <property type="project" value="UniProtKB-KW"/>
</dbReference>
<dbReference type="InterPro" id="IPR020846">
    <property type="entry name" value="MFS_dom"/>
</dbReference>
<keyword evidence="3" id="KW-1003">Cell membrane</keyword>
<keyword evidence="11" id="KW-1185">Reference proteome</keyword>
<feature type="transmembrane region" description="Helical" evidence="8">
    <location>
        <begin position="299"/>
        <end position="319"/>
    </location>
</feature>
<dbReference type="Gene3D" id="1.20.1250.20">
    <property type="entry name" value="MFS general substrate transporter like domains"/>
    <property type="match status" value="2"/>
</dbReference>
<dbReference type="KEGG" id="mmed:Mame_00701"/>
<dbReference type="AlphaFoldDB" id="A0A1U9YXA7"/>
<keyword evidence="7 8" id="KW-0472">Membrane</keyword>
<feature type="transmembrane region" description="Helical" evidence="8">
    <location>
        <begin position="12"/>
        <end position="30"/>
    </location>
</feature>
<evidence type="ECO:0000256" key="1">
    <source>
        <dbReference type="ARBA" id="ARBA00004651"/>
    </source>
</evidence>
<keyword evidence="5" id="KW-0769">Symport</keyword>
<keyword evidence="4 8" id="KW-0812">Transmembrane</keyword>
<dbReference type="STRING" id="1122214.Mame_00701"/>
<evidence type="ECO:0000256" key="6">
    <source>
        <dbReference type="ARBA" id="ARBA00022989"/>
    </source>
</evidence>
<evidence type="ECO:0000256" key="4">
    <source>
        <dbReference type="ARBA" id="ARBA00022692"/>
    </source>
</evidence>
<feature type="transmembrane region" description="Helical" evidence="8">
    <location>
        <begin position="107"/>
        <end position="126"/>
    </location>
</feature>
<dbReference type="InterPro" id="IPR051084">
    <property type="entry name" value="H+-coupled_symporters"/>
</dbReference>
<feature type="transmembrane region" description="Helical" evidence="8">
    <location>
        <begin position="363"/>
        <end position="384"/>
    </location>
</feature>
<dbReference type="InterPro" id="IPR036259">
    <property type="entry name" value="MFS_trans_sf"/>
</dbReference>
<feature type="transmembrane region" description="Helical" evidence="8">
    <location>
        <begin position="331"/>
        <end position="351"/>
    </location>
</feature>
<evidence type="ECO:0000256" key="8">
    <source>
        <dbReference type="SAM" id="Phobius"/>
    </source>
</evidence>
<dbReference type="EMBL" id="CP020330">
    <property type="protein sequence ID" value="AQZ50077.1"/>
    <property type="molecule type" value="Genomic_DNA"/>
</dbReference>
<dbReference type="RefSeq" id="WP_018067727.1">
    <property type="nucleotide sequence ID" value="NZ_AQWH01000052.1"/>
</dbReference>
<evidence type="ECO:0000256" key="2">
    <source>
        <dbReference type="ARBA" id="ARBA00022448"/>
    </source>
</evidence>
<proteinExistence type="predicted"/>
<keyword evidence="2" id="KW-0813">Transport</keyword>
<evidence type="ECO:0000256" key="7">
    <source>
        <dbReference type="ARBA" id="ARBA00023136"/>
    </source>
</evidence>
<feature type="transmembrane region" description="Helical" evidence="8">
    <location>
        <begin position="83"/>
        <end position="101"/>
    </location>
</feature>
<dbReference type="eggNOG" id="COG0477">
    <property type="taxonomic scope" value="Bacteria"/>
</dbReference>
<name>A0A1U9YXA7_9HYPH</name>
<comment type="subcellular location">
    <subcellularLocation>
        <location evidence="1">Cell membrane</location>
        <topology evidence="1">Multi-pass membrane protein</topology>
    </subcellularLocation>
</comment>
<feature type="transmembrane region" description="Helical" evidence="8">
    <location>
        <begin position="50"/>
        <end position="71"/>
    </location>
</feature>
<evidence type="ECO:0000313" key="11">
    <source>
        <dbReference type="Proteomes" id="UP000191135"/>
    </source>
</evidence>
<evidence type="ECO:0000313" key="10">
    <source>
        <dbReference type="EMBL" id="AQZ50077.1"/>
    </source>
</evidence>
<dbReference type="GO" id="GO:0005886">
    <property type="term" value="C:plasma membrane"/>
    <property type="evidence" value="ECO:0007669"/>
    <property type="project" value="UniProtKB-SubCell"/>
</dbReference>
<organism evidence="10 11">
    <name type="scientific">Martelella mediterranea DSM 17316</name>
    <dbReference type="NCBI Taxonomy" id="1122214"/>
    <lineage>
        <taxon>Bacteria</taxon>
        <taxon>Pseudomonadati</taxon>
        <taxon>Pseudomonadota</taxon>
        <taxon>Alphaproteobacteria</taxon>
        <taxon>Hyphomicrobiales</taxon>
        <taxon>Aurantimonadaceae</taxon>
        <taxon>Martelella</taxon>
    </lineage>
</organism>
<keyword evidence="6 8" id="KW-1133">Transmembrane helix</keyword>
<dbReference type="PANTHER" id="PTHR43528:SF1">
    <property type="entry name" value="ALPHA-KETOGLUTARATE PERMEASE"/>
    <property type="match status" value="1"/>
</dbReference>
<dbReference type="SUPFAM" id="SSF103473">
    <property type="entry name" value="MFS general substrate transporter"/>
    <property type="match status" value="1"/>
</dbReference>
<dbReference type="Pfam" id="PF07690">
    <property type="entry name" value="MFS_1"/>
    <property type="match status" value="1"/>
</dbReference>
<feature type="domain" description="Major facilitator superfamily (MFS) profile" evidence="9">
    <location>
        <begin position="11"/>
        <end position="419"/>
    </location>
</feature>
<dbReference type="Proteomes" id="UP000191135">
    <property type="component" value="Chromosome"/>
</dbReference>
<evidence type="ECO:0000256" key="5">
    <source>
        <dbReference type="ARBA" id="ARBA00022847"/>
    </source>
</evidence>
<sequence length="422" mass="44947">MTVTASERRRALFLGSMGGGLEFYDFVIYASFASQIGKTFFPDEAPAARLLAAFAIFAVGYLVRPLGGILFSHFGDRHGRKAMLRVSIAGMAGATFLIAFMPGYASWGISATVLLVVLRMVQGLCLGGEIPGAMTLITETMPKRRGLACGFLFMIINVGMLAAQAVQWAITHLMSETAVLSYGWRIGFFVGGLVAIAGFFLRARLSESPAFAEMEAHAHKVPLAALFRDNGRAVWLGLFITGLGAATVPLLYLYMNSYLTDFLKYDPDQVATAVLVGIVLFSLPMPVAGLISDFVGIKVPAFIASLILAVAAIPAYVWMHQGVSELLPAMIVISLIAAFAWGVGPVLLTAIFPTDVRYTGVAFVYNIGFAIVGGLTPLTATFIIQQTGFMLAPGFLLALFAGLATVAIFLSNVLPSGKTGRD</sequence>
<evidence type="ECO:0000256" key="3">
    <source>
        <dbReference type="ARBA" id="ARBA00022475"/>
    </source>
</evidence>
<dbReference type="InterPro" id="IPR011701">
    <property type="entry name" value="MFS"/>
</dbReference>
<dbReference type="PROSITE" id="PS50850">
    <property type="entry name" value="MFS"/>
    <property type="match status" value="1"/>
</dbReference>
<feature type="transmembrane region" description="Helical" evidence="8">
    <location>
        <begin position="233"/>
        <end position="255"/>
    </location>
</feature>
<feature type="transmembrane region" description="Helical" evidence="8">
    <location>
        <begin position="270"/>
        <end position="292"/>
    </location>
</feature>
<feature type="transmembrane region" description="Helical" evidence="8">
    <location>
        <begin position="147"/>
        <end position="170"/>
    </location>
</feature>
<dbReference type="PANTHER" id="PTHR43528">
    <property type="entry name" value="ALPHA-KETOGLUTARATE PERMEASE"/>
    <property type="match status" value="1"/>
</dbReference>
<accession>A0A1U9YXA7</accession>
<reference evidence="10 11" key="1">
    <citation type="submission" date="2017-03" db="EMBL/GenBank/DDBJ databases">
        <title>Foreign affairs: Plasmid Transfer between Roseobacters and Rhizobia.</title>
        <authorList>
            <person name="Bartling P."/>
            <person name="Bunk B."/>
            <person name="Overmann J."/>
            <person name="Brinkmann H."/>
            <person name="Petersen J."/>
        </authorList>
    </citation>
    <scope>NUCLEOTIDE SEQUENCE [LARGE SCALE GENOMIC DNA]</scope>
    <source>
        <strain evidence="10 11">MACL11</strain>
    </source>
</reference>
<dbReference type="OrthoDB" id="9783227at2"/>
<gene>
    <name evidence="10" type="primary">proP</name>
    <name evidence="10" type="ORF">Mame_00701</name>
</gene>
<feature type="transmembrane region" description="Helical" evidence="8">
    <location>
        <begin position="182"/>
        <end position="201"/>
    </location>
</feature>
<feature type="transmembrane region" description="Helical" evidence="8">
    <location>
        <begin position="390"/>
        <end position="414"/>
    </location>
</feature>